<dbReference type="Proteomes" id="UP001189122">
    <property type="component" value="Unassembled WGS sequence"/>
</dbReference>
<name>A0A7I8IS64_SPIIN</name>
<keyword evidence="3" id="KW-0443">Lipid metabolism</keyword>
<accession>A0A7I8IS64</accession>
<keyword evidence="2" id="KW-0378">Hydrolase</keyword>
<dbReference type="PANTHER" id="PTHR46020">
    <property type="entry name" value="OSJNBB0059K02.9 PROTEIN"/>
    <property type="match status" value="1"/>
</dbReference>
<feature type="region of interest" description="Disordered" evidence="4">
    <location>
        <begin position="71"/>
        <end position="93"/>
    </location>
</feature>
<evidence type="ECO:0000256" key="3">
    <source>
        <dbReference type="ARBA" id="ARBA00023098"/>
    </source>
</evidence>
<evidence type="ECO:0000313" key="6">
    <source>
        <dbReference type="Proteomes" id="UP001189122"/>
    </source>
</evidence>
<dbReference type="Pfam" id="PF00657">
    <property type="entry name" value="Lipase_GDSL"/>
    <property type="match status" value="1"/>
</dbReference>
<proteinExistence type="inferred from homology"/>
<gene>
    <name evidence="5" type="ORF">SI7747_05007110</name>
</gene>
<dbReference type="AlphaFoldDB" id="A0A7I8IS64"/>
<feature type="compositionally biased region" description="Low complexity" evidence="4">
    <location>
        <begin position="76"/>
        <end position="93"/>
    </location>
</feature>
<protein>
    <submittedName>
        <fullName evidence="5">Uncharacterized protein</fullName>
    </submittedName>
</protein>
<keyword evidence="6" id="KW-1185">Reference proteome</keyword>
<dbReference type="GO" id="GO:0006629">
    <property type="term" value="P:lipid metabolic process"/>
    <property type="evidence" value="ECO:0007669"/>
    <property type="project" value="UniProtKB-KW"/>
</dbReference>
<dbReference type="PANTHER" id="PTHR46020:SF4">
    <property type="entry name" value="OS04G0650200 PROTEIN"/>
    <property type="match status" value="1"/>
</dbReference>
<dbReference type="GO" id="GO:0016788">
    <property type="term" value="F:hydrolase activity, acting on ester bonds"/>
    <property type="evidence" value="ECO:0007669"/>
    <property type="project" value="InterPro"/>
</dbReference>
<evidence type="ECO:0000313" key="5">
    <source>
        <dbReference type="EMBL" id="CAA2620941.1"/>
    </source>
</evidence>
<organism evidence="5">
    <name type="scientific">Spirodela intermedia</name>
    <name type="common">Intermediate duckweed</name>
    <dbReference type="NCBI Taxonomy" id="51605"/>
    <lineage>
        <taxon>Eukaryota</taxon>
        <taxon>Viridiplantae</taxon>
        <taxon>Streptophyta</taxon>
        <taxon>Embryophyta</taxon>
        <taxon>Tracheophyta</taxon>
        <taxon>Spermatophyta</taxon>
        <taxon>Magnoliopsida</taxon>
        <taxon>Liliopsida</taxon>
        <taxon>Araceae</taxon>
        <taxon>Lemnoideae</taxon>
        <taxon>Spirodela</taxon>
    </lineage>
</organism>
<dbReference type="EMBL" id="LR743592">
    <property type="protein sequence ID" value="CAA2620941.1"/>
    <property type="molecule type" value="Genomic_DNA"/>
</dbReference>
<comment type="similarity">
    <text evidence="1">Belongs to the 'GDSL' lipolytic enzyme family.</text>
</comment>
<dbReference type="Gene3D" id="3.40.50.1110">
    <property type="entry name" value="SGNH hydrolase"/>
    <property type="match status" value="1"/>
</dbReference>
<dbReference type="InterPro" id="IPR001087">
    <property type="entry name" value="GDSL"/>
</dbReference>
<dbReference type="InterPro" id="IPR036514">
    <property type="entry name" value="SGNH_hydro_sf"/>
</dbReference>
<evidence type="ECO:0000256" key="1">
    <source>
        <dbReference type="ARBA" id="ARBA00008668"/>
    </source>
</evidence>
<sequence length="328" mass="35170">MASTEMEKQLFLAGVVFIALLITGRLRRQRPAAPGETAHPPQKLFVFGDSYADTGNIAKLFSPSWKPPYGLPSPRSPSAASPTAGSSPTTSVSPSFPLPHSLLLSSFLGIRSPIPYKYRKFGKKLLPYGMNFAVGGTGVFDTGNFQRTSLSRSTTSSTMIRQLALDLRKIRRLGVAKVAVTNLHPIGCIPSIASSFSYRKCNETTNIAVMYHNGLLAEAVAELNKNPGGAAEPFVIIDLFSAFKSVLIRGKPPPLLKHMMNSSEALRPCCEAANGGFGCGSTDENGAPKYTVCKDPGSKFYWDSVHPSQAGWAAVVSFLGNSLRSLLP</sequence>
<evidence type="ECO:0000256" key="4">
    <source>
        <dbReference type="SAM" id="MobiDB-lite"/>
    </source>
</evidence>
<evidence type="ECO:0000256" key="2">
    <source>
        <dbReference type="ARBA" id="ARBA00022801"/>
    </source>
</evidence>
<dbReference type="EMBL" id="CACRZD030000005">
    <property type="protein sequence ID" value="CAA6660694.1"/>
    <property type="molecule type" value="Genomic_DNA"/>
</dbReference>
<dbReference type="SUPFAM" id="SSF52266">
    <property type="entry name" value="SGNH hydrolase"/>
    <property type="match status" value="1"/>
</dbReference>
<reference evidence="5 6" key="1">
    <citation type="submission" date="2019-12" db="EMBL/GenBank/DDBJ databases">
        <authorList>
            <person name="Scholz U."/>
            <person name="Mascher M."/>
            <person name="Fiebig A."/>
        </authorList>
    </citation>
    <scope>NUCLEOTIDE SEQUENCE</scope>
</reference>